<dbReference type="OrthoDB" id="16965at10239"/>
<gene>
    <name evidence="1" type="ORF">Eldridge_0232</name>
</gene>
<organism evidence="1 2">
    <name type="scientific">Bacillus phage Eldridge</name>
    <dbReference type="NCBI Taxonomy" id="1776293"/>
    <lineage>
        <taxon>Viruses</taxon>
        <taxon>Duplodnaviria</taxon>
        <taxon>Heunggongvirae</taxon>
        <taxon>Uroviricota</taxon>
        <taxon>Caudoviricetes</taxon>
        <taxon>Herelleviridae</taxon>
        <taxon>Bastillevirinae</taxon>
        <taxon>Eldridgevirus</taxon>
        <taxon>Eldridgevirus eldridge</taxon>
    </lineage>
</organism>
<proteinExistence type="predicted"/>
<reference evidence="1 2" key="1">
    <citation type="journal article" date="2016" name="Genome Announc.">
        <title>Complete Genome Sequence of Bacillus megaterium Bacteriophage Eldridge.</title>
        <authorList>
            <person name="Reveille A.M."/>
            <person name="Eldridge K.A."/>
            <person name="Temple L.M."/>
        </authorList>
    </citation>
    <scope>NUCLEOTIDE SEQUENCE [LARGE SCALE GENOMIC DNA]</scope>
</reference>
<name>A0A0Y0AVE4_9CAUD</name>
<accession>A0A0Y0AVE4</accession>
<dbReference type="GeneID" id="28801891"/>
<dbReference type="Proteomes" id="UP000204502">
    <property type="component" value="Segment"/>
</dbReference>
<dbReference type="EMBL" id="KU253712">
    <property type="protein sequence ID" value="AMB18812.1"/>
    <property type="molecule type" value="Genomic_DNA"/>
</dbReference>
<dbReference type="RefSeq" id="YP_009274936.1">
    <property type="nucleotide sequence ID" value="NC_030920.1"/>
</dbReference>
<dbReference type="KEGG" id="vg:28801891"/>
<keyword evidence="2" id="KW-1185">Reference proteome</keyword>
<evidence type="ECO:0000313" key="2">
    <source>
        <dbReference type="Proteomes" id="UP000204502"/>
    </source>
</evidence>
<evidence type="ECO:0000313" key="1">
    <source>
        <dbReference type="EMBL" id="AMB18812.1"/>
    </source>
</evidence>
<protein>
    <submittedName>
        <fullName evidence="1">Uncharacterized protein</fullName>
    </submittedName>
</protein>
<sequence length="248" mass="28642">MTNVNTNSIQNTINEVMETRGATVSIFGQPTTLDQEIGKGYVDIIDILESFKGYEADTNIPAQYEVLEDIEETFRIIDQDGNVIESDFEDEAEAEERMYELQEENETPATATEFLDYLDELGYVKEVNSGNSYNWSGRVSNHFNYNIYESTINNTFYVEFKVHLYGDVRANYTEPVVLKFDNEYDFLDMMADSDTIEEYKGYTARISALHEGIEIDNEDGEIMETQYDWDDVIEYIDGLEAEKEEGEE</sequence>